<evidence type="ECO:0000256" key="1">
    <source>
        <dbReference type="SAM" id="MobiDB-lite"/>
    </source>
</evidence>
<sequence length="225" mass="23993">MPTGLYCPRHSTSPTPDPPTAIQACRFDFDSARELGVSHTYRHGLESFFDVLFWQCARTESLASGRRARSRDRYSTTSSSRHSHGHGHGKSHSRSSLFNLGGHANRSTTSAASLFSIGSAGSSSSRRAKPRSGFVARVVRSIRRLFRHIVRYARSHPLKVFFMVIMPLITGGVLQKLLSVVGIRLPPSLGGGHSGGFKTGNGGGAGGGGLGESVGGLVSLAKMFV</sequence>
<feature type="region of interest" description="Disordered" evidence="1">
    <location>
        <begin position="65"/>
        <end position="100"/>
    </location>
</feature>
<dbReference type="OrthoDB" id="5398396at2759"/>
<dbReference type="Proteomes" id="UP000002624">
    <property type="component" value="Unassembled WGS sequence"/>
</dbReference>
<feature type="compositionally biased region" description="Basic residues" evidence="1">
    <location>
        <begin position="81"/>
        <end position="93"/>
    </location>
</feature>
<dbReference type="AlphaFoldDB" id="C6H8R2"/>
<dbReference type="VEuPathDB" id="FungiDB:HCDG_02593"/>
<evidence type="ECO:0000313" key="3">
    <source>
        <dbReference type="Proteomes" id="UP000002624"/>
    </source>
</evidence>
<name>C6H8R2_AJECH</name>
<accession>C6H8R2</accession>
<reference evidence="3" key="1">
    <citation type="submission" date="2009-05" db="EMBL/GenBank/DDBJ databases">
        <title>The genome sequence of Ajellomyces capsulatus strain H143.</title>
        <authorList>
            <person name="Champion M."/>
            <person name="Cuomo C.A."/>
            <person name="Ma L.-J."/>
            <person name="Henn M.R."/>
            <person name="Sil A."/>
            <person name="Goldman B."/>
            <person name="Young S.K."/>
            <person name="Kodira C.D."/>
            <person name="Zeng Q."/>
            <person name="Koehrsen M."/>
            <person name="Alvarado L."/>
            <person name="Berlin A.M."/>
            <person name="Borenstein D."/>
            <person name="Chen Z."/>
            <person name="Engels R."/>
            <person name="Freedman E."/>
            <person name="Gellesch M."/>
            <person name="Goldberg J."/>
            <person name="Griggs A."/>
            <person name="Gujja S."/>
            <person name="Heiman D.I."/>
            <person name="Hepburn T.A."/>
            <person name="Howarth C."/>
            <person name="Jen D."/>
            <person name="Larson L."/>
            <person name="Lewis B."/>
            <person name="Mehta T."/>
            <person name="Park D."/>
            <person name="Pearson M."/>
            <person name="Roberts A."/>
            <person name="Saif S."/>
            <person name="Shea T.D."/>
            <person name="Shenoy N."/>
            <person name="Sisk P."/>
            <person name="Stolte C."/>
            <person name="Sykes S."/>
            <person name="Walk T."/>
            <person name="White J."/>
            <person name="Yandava C."/>
            <person name="Klein B."/>
            <person name="McEwen J.G."/>
            <person name="Puccia R."/>
            <person name="Goldman G.H."/>
            <person name="Felipe M.S."/>
            <person name="Nino-Vega G."/>
            <person name="San-Blas G."/>
            <person name="Taylor J.W."/>
            <person name="Mendoza L."/>
            <person name="Galagan J.E."/>
            <person name="Nusbaum C."/>
            <person name="Birren B.W."/>
        </authorList>
    </citation>
    <scope>NUCLEOTIDE SEQUENCE [LARGE SCALE GENOMIC DNA]</scope>
    <source>
        <strain evidence="3">H143</strain>
    </source>
</reference>
<gene>
    <name evidence="2" type="ORF">HCDG_02593</name>
</gene>
<dbReference type="HOGENOM" id="CLU_073109_2_0_1"/>
<protein>
    <submittedName>
        <fullName evidence="2">Uncharacterized protein</fullName>
    </submittedName>
</protein>
<evidence type="ECO:0000313" key="2">
    <source>
        <dbReference type="EMBL" id="EER42695.1"/>
    </source>
</evidence>
<dbReference type="OMA" id="MNIAKMF"/>
<proteinExistence type="predicted"/>
<dbReference type="EMBL" id="GG692421">
    <property type="protein sequence ID" value="EER42695.1"/>
    <property type="molecule type" value="Genomic_DNA"/>
</dbReference>
<organism evidence="2 3">
    <name type="scientific">Ajellomyces capsulatus (strain H143)</name>
    <name type="common">Darling's disease fungus</name>
    <name type="synonym">Histoplasma capsulatum</name>
    <dbReference type="NCBI Taxonomy" id="544712"/>
    <lineage>
        <taxon>Eukaryota</taxon>
        <taxon>Fungi</taxon>
        <taxon>Dikarya</taxon>
        <taxon>Ascomycota</taxon>
        <taxon>Pezizomycotina</taxon>
        <taxon>Eurotiomycetes</taxon>
        <taxon>Eurotiomycetidae</taxon>
        <taxon>Onygenales</taxon>
        <taxon>Ajellomycetaceae</taxon>
        <taxon>Histoplasma</taxon>
    </lineage>
</organism>